<gene>
    <name evidence="1" type="ORF">AVDCRST_MAG27-1945</name>
</gene>
<sequence length="68" mass="7975">MGQSIWMVCRKMEMQAVNERPGLWAMMRQRWLDLAAQPQEAHLREDIGLAGPVPDPRYLSVLVQAWRR</sequence>
<organism evidence="1">
    <name type="scientific">uncultured Craurococcus sp</name>
    <dbReference type="NCBI Taxonomy" id="1135998"/>
    <lineage>
        <taxon>Bacteria</taxon>
        <taxon>Pseudomonadati</taxon>
        <taxon>Pseudomonadota</taxon>
        <taxon>Alphaproteobacteria</taxon>
        <taxon>Acetobacterales</taxon>
        <taxon>Acetobacteraceae</taxon>
        <taxon>Craurococcus</taxon>
        <taxon>environmental samples</taxon>
    </lineage>
</organism>
<reference evidence="1" key="1">
    <citation type="submission" date="2020-02" db="EMBL/GenBank/DDBJ databases">
        <authorList>
            <person name="Meier V. D."/>
        </authorList>
    </citation>
    <scope>NUCLEOTIDE SEQUENCE</scope>
    <source>
        <strain evidence="1">AVDCRST_MAG27</strain>
    </source>
</reference>
<name>A0A6J4ID39_9PROT</name>
<proteinExistence type="predicted"/>
<accession>A0A6J4ID39</accession>
<evidence type="ECO:0000313" key="1">
    <source>
        <dbReference type="EMBL" id="CAA9249186.1"/>
    </source>
</evidence>
<dbReference type="AlphaFoldDB" id="A0A6J4ID39"/>
<dbReference type="EMBL" id="CADCTD010000078">
    <property type="protein sequence ID" value="CAA9249186.1"/>
    <property type="molecule type" value="Genomic_DNA"/>
</dbReference>
<protein>
    <submittedName>
        <fullName evidence="1">Uncharacterized protein</fullName>
    </submittedName>
</protein>